<feature type="domain" description="DDE Tnp4" evidence="3">
    <location>
        <begin position="15"/>
        <end position="99"/>
    </location>
</feature>
<dbReference type="InterPro" id="IPR027806">
    <property type="entry name" value="HARBI1_dom"/>
</dbReference>
<evidence type="ECO:0000256" key="1">
    <source>
        <dbReference type="ARBA" id="ARBA00001968"/>
    </source>
</evidence>
<dbReference type="EMBL" id="QXFU01004901">
    <property type="protein sequence ID" value="KAE8966540.1"/>
    <property type="molecule type" value="Genomic_DNA"/>
</dbReference>
<accession>A0A6A3HBA8</accession>
<comment type="caution">
    <text evidence="5">The sequence shown here is derived from an EMBL/GenBank/DDBJ whole genome shotgun (WGS) entry which is preliminary data.</text>
</comment>
<evidence type="ECO:0000313" key="6">
    <source>
        <dbReference type="Proteomes" id="UP000429607"/>
    </source>
</evidence>
<keyword evidence="2" id="KW-0479">Metal-binding</keyword>
<dbReference type="EMBL" id="QXFV01005055">
    <property type="protein sequence ID" value="KAE8966539.1"/>
    <property type="molecule type" value="Genomic_DNA"/>
</dbReference>
<sequence>MADAGPFRDTYPSSWIILADKGYQGLNDTMRVLDPKHRRPTVPLTLEEDNTNREISSDRIIVENYFGRLCTLWALASDKYRWKENKYEMYFRACVALTNVQVRVHPLRADDGEQYKN</sequence>
<dbReference type="Pfam" id="PF13359">
    <property type="entry name" value="DDE_Tnp_4"/>
    <property type="match status" value="1"/>
</dbReference>
<gene>
    <name evidence="4" type="ORF">PR001_g28375</name>
    <name evidence="5" type="ORF">PR002_g28335</name>
</gene>
<evidence type="ECO:0000313" key="4">
    <source>
        <dbReference type="EMBL" id="KAE8966539.1"/>
    </source>
</evidence>
<dbReference type="AlphaFoldDB" id="A0A6A3HBA8"/>
<dbReference type="Proteomes" id="UP000435112">
    <property type="component" value="Unassembled WGS sequence"/>
</dbReference>
<evidence type="ECO:0000313" key="7">
    <source>
        <dbReference type="Proteomes" id="UP000435112"/>
    </source>
</evidence>
<dbReference type="OrthoDB" id="125364at2759"/>
<reference evidence="6 7" key="1">
    <citation type="submission" date="2018-09" db="EMBL/GenBank/DDBJ databases">
        <title>Genomic investigation of the strawberry pathogen Phytophthora fragariae indicates pathogenicity is determined by transcriptional variation in three key races.</title>
        <authorList>
            <person name="Adams T.M."/>
            <person name="Armitage A.D."/>
            <person name="Sobczyk M.K."/>
            <person name="Bates H.J."/>
            <person name="Dunwell J.M."/>
            <person name="Nellist C.F."/>
            <person name="Harrison R.J."/>
        </authorList>
    </citation>
    <scope>NUCLEOTIDE SEQUENCE [LARGE SCALE GENOMIC DNA]</scope>
    <source>
        <strain evidence="4 6">SCRP249</strain>
        <strain evidence="5 7">SCRP324</strain>
    </source>
</reference>
<evidence type="ECO:0000256" key="2">
    <source>
        <dbReference type="ARBA" id="ARBA00022723"/>
    </source>
</evidence>
<proteinExistence type="predicted"/>
<dbReference type="Proteomes" id="UP000429607">
    <property type="component" value="Unassembled WGS sequence"/>
</dbReference>
<name>A0A6A3HBA8_9STRA</name>
<evidence type="ECO:0000259" key="3">
    <source>
        <dbReference type="Pfam" id="PF13359"/>
    </source>
</evidence>
<comment type="cofactor">
    <cofactor evidence="1">
        <name>a divalent metal cation</name>
        <dbReference type="ChEBI" id="CHEBI:60240"/>
    </cofactor>
</comment>
<evidence type="ECO:0000313" key="5">
    <source>
        <dbReference type="EMBL" id="KAE8966540.1"/>
    </source>
</evidence>
<protein>
    <recommendedName>
        <fullName evidence="3">DDE Tnp4 domain-containing protein</fullName>
    </recommendedName>
</protein>
<dbReference type="GO" id="GO:0046872">
    <property type="term" value="F:metal ion binding"/>
    <property type="evidence" value="ECO:0007669"/>
    <property type="project" value="UniProtKB-KW"/>
</dbReference>
<organism evidence="5 7">
    <name type="scientific">Phytophthora rubi</name>
    <dbReference type="NCBI Taxonomy" id="129364"/>
    <lineage>
        <taxon>Eukaryota</taxon>
        <taxon>Sar</taxon>
        <taxon>Stramenopiles</taxon>
        <taxon>Oomycota</taxon>
        <taxon>Peronosporomycetes</taxon>
        <taxon>Peronosporales</taxon>
        <taxon>Peronosporaceae</taxon>
        <taxon>Phytophthora</taxon>
    </lineage>
</organism>